<reference evidence="3 4" key="1">
    <citation type="submission" date="2017-12" db="EMBL/GenBank/DDBJ databases">
        <title>Sequencing, de novo assembly and annotation of complete genome of a new Thraustochytrid species, strain FCC1311.</title>
        <authorList>
            <person name="Sedici K."/>
            <person name="Godart F."/>
            <person name="Aiese Cigliano R."/>
            <person name="Sanseverino W."/>
            <person name="Barakat M."/>
            <person name="Ortet P."/>
            <person name="Marechal E."/>
            <person name="Cagnac O."/>
            <person name="Amato A."/>
        </authorList>
    </citation>
    <scope>NUCLEOTIDE SEQUENCE [LARGE SCALE GENOMIC DNA]</scope>
</reference>
<feature type="region of interest" description="Disordered" evidence="2">
    <location>
        <begin position="73"/>
        <end position="93"/>
    </location>
</feature>
<comment type="caution">
    <text evidence="3">The sequence shown here is derived from an EMBL/GenBank/DDBJ whole genome shotgun (WGS) entry which is preliminary data.</text>
</comment>
<protein>
    <submittedName>
        <fullName evidence="3">Uncharacterized protein</fullName>
    </submittedName>
</protein>
<dbReference type="AlphaFoldDB" id="A0A2R5G236"/>
<feature type="coiled-coil region" evidence="1">
    <location>
        <begin position="622"/>
        <end position="653"/>
    </location>
</feature>
<name>A0A2R5G236_9STRA</name>
<feature type="coiled-coil region" evidence="1">
    <location>
        <begin position="557"/>
        <end position="595"/>
    </location>
</feature>
<evidence type="ECO:0000313" key="3">
    <source>
        <dbReference type="EMBL" id="GBG24379.1"/>
    </source>
</evidence>
<sequence length="881" mass="100365">MSATGAGERRKSVVEVAEEEAKASSDHRRKHALERLGVYHPKSKEESQVASLQLEVKELRDALERERALRFRDEQKSKSLQRREEQSLSSELSALSRKLHETRANHQEEMKRVHATAAAEVEEQIDRQRGPVFERLEERMMTLLRSQVNAGEGKLLDLVMEATAGFVEQECAEGPGNPVFRSIRQGVEDKLRNACALRTGSLYESIERDVRGQLAKENAAALAQQAAEAETLEREYHLKLETAIKDMQAKLHGEHTKLRNELSAAMHETGEASLDAFMQMFHHKAEESMEAMLAQSSQTHEAVSARLAEHLEKLASVQDAHATRVRAMVDEGASRLSEALATQRRGDEAREASEKDILSGQITALSQIVQQERDAWHASLESIRGQHEESRKGFEDLFKQERERMETEKTAFEATIRAQYELLASTLREEHAETAKTAMERQVELSAKEALMERTESRMAAEAAQRAEKQAATKWEQTLRDKAAAWKREEEERRVMLQTDLAQRFDTQLRGVEDRLQAAHELRAATEAAWAEEQTRIIDTFAHTETSFKETCERLFHERMDRYVRASEKRLRALQEEILQQAANAAETRAQLELRVEKVRVCGELDKAAYVAEVQKIHERSLADLREQHTAALSELAEELRKARQEIQVLKSAHVLGVQQTMSDRIGDSVELEKLQARLGEEEMRRRAGAQAMQEHRERIISLWGSLKLEASDCESFFLEIFHAAPYSADFEKLLERHLHMLAARIPIAKLLGEREALTQALSQGSWDVRNAPQVRVEKECLLARLGGLNKRLEVELERFRAQFPNEDWARACQKELQTSLRVVPGATLSFAAAHYEPPGQEKRTFLPRSLQWSRSTPQELSFRVTQMDDADLDDASVVEL</sequence>
<organism evidence="3 4">
    <name type="scientific">Hondaea fermentalgiana</name>
    <dbReference type="NCBI Taxonomy" id="2315210"/>
    <lineage>
        <taxon>Eukaryota</taxon>
        <taxon>Sar</taxon>
        <taxon>Stramenopiles</taxon>
        <taxon>Bigyra</taxon>
        <taxon>Labyrinthulomycetes</taxon>
        <taxon>Thraustochytrida</taxon>
        <taxon>Thraustochytriidae</taxon>
        <taxon>Hondaea</taxon>
    </lineage>
</organism>
<feature type="compositionally biased region" description="Basic and acidic residues" evidence="2">
    <location>
        <begin position="73"/>
        <end position="86"/>
    </location>
</feature>
<dbReference type="Proteomes" id="UP000241890">
    <property type="component" value="Unassembled WGS sequence"/>
</dbReference>
<evidence type="ECO:0000256" key="1">
    <source>
        <dbReference type="SAM" id="Coils"/>
    </source>
</evidence>
<evidence type="ECO:0000313" key="4">
    <source>
        <dbReference type="Proteomes" id="UP000241890"/>
    </source>
</evidence>
<dbReference type="EMBL" id="BEYU01000005">
    <property type="protein sequence ID" value="GBG24379.1"/>
    <property type="molecule type" value="Genomic_DNA"/>
</dbReference>
<dbReference type="InParanoid" id="A0A2R5G236"/>
<feature type="compositionally biased region" description="Basic and acidic residues" evidence="2">
    <location>
        <begin position="7"/>
        <end position="26"/>
    </location>
</feature>
<accession>A0A2R5G236</accession>
<gene>
    <name evidence="3" type="ORF">FCC1311_005972</name>
</gene>
<keyword evidence="4" id="KW-1185">Reference proteome</keyword>
<keyword evidence="1" id="KW-0175">Coiled coil</keyword>
<feature type="region of interest" description="Disordered" evidence="2">
    <location>
        <begin position="1"/>
        <end position="49"/>
    </location>
</feature>
<proteinExistence type="predicted"/>
<evidence type="ECO:0000256" key="2">
    <source>
        <dbReference type="SAM" id="MobiDB-lite"/>
    </source>
</evidence>